<sequence length="52" mass="5762">MNRGYAALYLITAVFFYLGWKTRKTNPLLSTALYTVAIIITALLIGGHFGLL</sequence>
<dbReference type="AlphaFoldDB" id="A0A3B0ZH72"/>
<evidence type="ECO:0000256" key="1">
    <source>
        <dbReference type="SAM" id="Phobius"/>
    </source>
</evidence>
<accession>A0A3B0ZH72</accession>
<feature type="transmembrane region" description="Helical" evidence="1">
    <location>
        <begin position="32"/>
        <end position="51"/>
    </location>
</feature>
<dbReference type="EMBL" id="UOFQ01000096">
    <property type="protein sequence ID" value="VAW88430.1"/>
    <property type="molecule type" value="Genomic_DNA"/>
</dbReference>
<keyword evidence="1" id="KW-1133">Transmembrane helix</keyword>
<gene>
    <name evidence="2" type="ORF">MNBD_GAMMA17-2252</name>
</gene>
<reference evidence="2" key="1">
    <citation type="submission" date="2018-06" db="EMBL/GenBank/DDBJ databases">
        <authorList>
            <person name="Zhirakovskaya E."/>
        </authorList>
    </citation>
    <scope>NUCLEOTIDE SEQUENCE</scope>
</reference>
<keyword evidence="1" id="KW-0812">Transmembrane</keyword>
<organism evidence="2">
    <name type="scientific">hydrothermal vent metagenome</name>
    <dbReference type="NCBI Taxonomy" id="652676"/>
    <lineage>
        <taxon>unclassified sequences</taxon>
        <taxon>metagenomes</taxon>
        <taxon>ecological metagenomes</taxon>
    </lineage>
</organism>
<protein>
    <submittedName>
        <fullName evidence="2">Uncharacterized protein</fullName>
    </submittedName>
</protein>
<keyword evidence="1" id="KW-0472">Membrane</keyword>
<proteinExistence type="predicted"/>
<feature type="transmembrane region" description="Helical" evidence="1">
    <location>
        <begin position="5"/>
        <end position="20"/>
    </location>
</feature>
<evidence type="ECO:0000313" key="2">
    <source>
        <dbReference type="EMBL" id="VAW88430.1"/>
    </source>
</evidence>
<name>A0A3B0ZH72_9ZZZZ</name>